<dbReference type="GeneID" id="19201214"/>
<reference evidence="2" key="1">
    <citation type="journal article" date="2012" name="Science">
        <title>The Paleozoic origin of enzymatic lignin decomposition reconstructed from 31 fungal genomes.</title>
        <authorList>
            <person name="Floudas D."/>
            <person name="Binder M."/>
            <person name="Riley R."/>
            <person name="Barry K."/>
            <person name="Blanchette R.A."/>
            <person name="Henrissat B."/>
            <person name="Martinez A.T."/>
            <person name="Otillar R."/>
            <person name="Spatafora J.W."/>
            <person name="Yadav J.S."/>
            <person name="Aerts A."/>
            <person name="Benoit I."/>
            <person name="Boyd A."/>
            <person name="Carlson A."/>
            <person name="Copeland A."/>
            <person name="Coutinho P.M."/>
            <person name="de Vries R.P."/>
            <person name="Ferreira P."/>
            <person name="Findley K."/>
            <person name="Foster B."/>
            <person name="Gaskell J."/>
            <person name="Glotzer D."/>
            <person name="Gorecki P."/>
            <person name="Heitman J."/>
            <person name="Hesse C."/>
            <person name="Hori C."/>
            <person name="Igarashi K."/>
            <person name="Jurgens J.A."/>
            <person name="Kallen N."/>
            <person name="Kersten P."/>
            <person name="Kohler A."/>
            <person name="Kuees U."/>
            <person name="Kumar T.K.A."/>
            <person name="Kuo A."/>
            <person name="LaButti K."/>
            <person name="Larrondo L.F."/>
            <person name="Lindquist E."/>
            <person name="Ling A."/>
            <person name="Lombard V."/>
            <person name="Lucas S."/>
            <person name="Lundell T."/>
            <person name="Martin R."/>
            <person name="McLaughlin D.J."/>
            <person name="Morgenstern I."/>
            <person name="Morin E."/>
            <person name="Murat C."/>
            <person name="Nagy L.G."/>
            <person name="Nolan M."/>
            <person name="Ohm R.A."/>
            <person name="Patyshakuliyeva A."/>
            <person name="Rokas A."/>
            <person name="Ruiz-Duenas F.J."/>
            <person name="Sabat G."/>
            <person name="Salamov A."/>
            <person name="Samejima M."/>
            <person name="Schmutz J."/>
            <person name="Slot J.C."/>
            <person name="St John F."/>
            <person name="Stenlid J."/>
            <person name="Sun H."/>
            <person name="Sun S."/>
            <person name="Syed K."/>
            <person name="Tsang A."/>
            <person name="Wiebenga A."/>
            <person name="Young D."/>
            <person name="Pisabarro A."/>
            <person name="Eastwood D.C."/>
            <person name="Martin F."/>
            <person name="Cullen D."/>
            <person name="Grigoriev I.V."/>
            <person name="Hibbett D.S."/>
        </authorList>
    </citation>
    <scope>NUCLEOTIDE SEQUENCE [LARGE SCALE GENOMIC DNA]</scope>
    <source>
        <strain evidence="2">RWD-64-598 SS2</strain>
    </source>
</reference>
<proteinExistence type="predicted"/>
<name>A0A5M3MGS8_CONPW</name>
<dbReference type="RefSeq" id="XP_007771234.1">
    <property type="nucleotide sequence ID" value="XM_007773044.1"/>
</dbReference>
<sequence>MLVLSLASRALSTESRRRRQIYAHVWSSIRPSWTWVRHMTKDHGMRGLSFTATCDARGTWRCGGAKRANCPSHICPNYAPRSSPFFTESTYTVVSLFRRYLIYTYIRRHLISSPATCSPPVVSASTPPVSG</sequence>
<dbReference type="KEGG" id="cput:CONPUDRAFT_138565"/>
<organism evidence="1 2">
    <name type="scientific">Coniophora puteana (strain RWD-64-598)</name>
    <name type="common">Brown rot fungus</name>
    <dbReference type="NCBI Taxonomy" id="741705"/>
    <lineage>
        <taxon>Eukaryota</taxon>
        <taxon>Fungi</taxon>
        <taxon>Dikarya</taxon>
        <taxon>Basidiomycota</taxon>
        <taxon>Agaricomycotina</taxon>
        <taxon>Agaricomycetes</taxon>
        <taxon>Agaricomycetidae</taxon>
        <taxon>Boletales</taxon>
        <taxon>Coniophorineae</taxon>
        <taxon>Coniophoraceae</taxon>
        <taxon>Coniophora</taxon>
    </lineage>
</organism>
<dbReference type="Proteomes" id="UP000053558">
    <property type="component" value="Unassembled WGS sequence"/>
</dbReference>
<comment type="caution">
    <text evidence="1">The sequence shown here is derived from an EMBL/GenBank/DDBJ whole genome shotgun (WGS) entry which is preliminary data.</text>
</comment>
<keyword evidence="2" id="KW-1185">Reference proteome</keyword>
<gene>
    <name evidence="1" type="ORF">CONPUDRAFT_138565</name>
</gene>
<accession>A0A5M3MGS8</accession>
<dbReference type="EMBL" id="JH711582">
    <property type="protein sequence ID" value="EIW78150.1"/>
    <property type="molecule type" value="Genomic_DNA"/>
</dbReference>
<evidence type="ECO:0000313" key="1">
    <source>
        <dbReference type="EMBL" id="EIW78150.1"/>
    </source>
</evidence>
<evidence type="ECO:0000313" key="2">
    <source>
        <dbReference type="Proteomes" id="UP000053558"/>
    </source>
</evidence>
<protein>
    <submittedName>
        <fullName evidence="1">Uncharacterized protein</fullName>
    </submittedName>
</protein>
<dbReference type="AlphaFoldDB" id="A0A5M3MGS8"/>